<organism evidence="2 3">
    <name type="scientific">Aspergillus sclerotialis</name>
    <dbReference type="NCBI Taxonomy" id="2070753"/>
    <lineage>
        <taxon>Eukaryota</taxon>
        <taxon>Fungi</taxon>
        <taxon>Dikarya</taxon>
        <taxon>Ascomycota</taxon>
        <taxon>Pezizomycotina</taxon>
        <taxon>Eurotiomycetes</taxon>
        <taxon>Eurotiomycetidae</taxon>
        <taxon>Eurotiales</taxon>
        <taxon>Aspergillaceae</taxon>
        <taxon>Aspergillus</taxon>
        <taxon>Aspergillus subgen. Polypaecilum</taxon>
    </lineage>
</organism>
<feature type="compositionally biased region" description="Low complexity" evidence="1">
    <location>
        <begin position="139"/>
        <end position="149"/>
    </location>
</feature>
<dbReference type="Proteomes" id="UP000266188">
    <property type="component" value="Unassembled WGS sequence"/>
</dbReference>
<feature type="compositionally biased region" description="Basic and acidic residues" evidence="1">
    <location>
        <begin position="401"/>
        <end position="414"/>
    </location>
</feature>
<gene>
    <name evidence="2" type="ORF">PHISCL_04890</name>
</gene>
<accession>A0A3A2ZN13</accession>
<feature type="compositionally biased region" description="Polar residues" evidence="1">
    <location>
        <begin position="415"/>
        <end position="426"/>
    </location>
</feature>
<feature type="compositionally biased region" description="Basic and acidic residues" evidence="1">
    <location>
        <begin position="347"/>
        <end position="370"/>
    </location>
</feature>
<feature type="compositionally biased region" description="Basic and acidic residues" evidence="1">
    <location>
        <begin position="583"/>
        <end position="594"/>
    </location>
</feature>
<dbReference type="EMBL" id="MVGC01000151">
    <property type="protein sequence ID" value="RJE22787.1"/>
    <property type="molecule type" value="Genomic_DNA"/>
</dbReference>
<evidence type="ECO:0000256" key="1">
    <source>
        <dbReference type="SAM" id="MobiDB-lite"/>
    </source>
</evidence>
<evidence type="ECO:0000313" key="2">
    <source>
        <dbReference type="EMBL" id="RJE22787.1"/>
    </source>
</evidence>
<feature type="region of interest" description="Disordered" evidence="1">
    <location>
        <begin position="562"/>
        <end position="621"/>
    </location>
</feature>
<keyword evidence="3" id="KW-1185">Reference proteome</keyword>
<feature type="compositionally biased region" description="Basic and acidic residues" evidence="1">
    <location>
        <begin position="500"/>
        <end position="513"/>
    </location>
</feature>
<name>A0A3A2ZN13_9EURO</name>
<evidence type="ECO:0000313" key="3">
    <source>
        <dbReference type="Proteomes" id="UP000266188"/>
    </source>
</evidence>
<feature type="compositionally biased region" description="Basic and acidic residues" evidence="1">
    <location>
        <begin position="36"/>
        <end position="45"/>
    </location>
</feature>
<feature type="region of interest" description="Disordered" evidence="1">
    <location>
        <begin position="288"/>
        <end position="468"/>
    </location>
</feature>
<reference evidence="3" key="1">
    <citation type="submission" date="2017-02" db="EMBL/GenBank/DDBJ databases">
        <authorList>
            <person name="Tafer H."/>
            <person name="Lopandic K."/>
        </authorList>
    </citation>
    <scope>NUCLEOTIDE SEQUENCE [LARGE SCALE GENOMIC DNA]</scope>
    <source>
        <strain evidence="3">CBS 366.77</strain>
    </source>
</reference>
<feature type="compositionally biased region" description="Basic residues" evidence="1">
    <location>
        <begin position="296"/>
        <end position="308"/>
    </location>
</feature>
<dbReference type="AlphaFoldDB" id="A0A3A2ZN13"/>
<dbReference type="OrthoDB" id="5407645at2759"/>
<feature type="region of interest" description="Disordered" evidence="1">
    <location>
        <begin position="1"/>
        <end position="20"/>
    </location>
</feature>
<sequence length="621" mass="71016">MAYQGQPYYPARDRYDRPSNYDYYYPEQSYHGAMRRANDSIEEIPRPYPPGTPRYEYGYGYPPPRHSRVNTAPEDIRRSQSMGGGRGSYYEDDYYRPHRHRRSRRYDDRDRRDRYSRYSSPSSSRSPPRRRRKSISDQALGALGLGSAAESERGRSRSRHHRSHSYSPSSRGHKKKNEDKMIQAARAALLAGAVEAFRARKEPGEWTGEKGKRILTAALTSGAADGLVDKNPNKHSKRHLIESTLAGLATNHFVNGSRSRSRHGSRRSSDHSGLKNVAATGALAAAGKEAYDRFRSRSRGRSKSRGRSSSRDSYDDDASGQRGSRRRSKSVSDYINKGLAALGLDEGGDHKSRDRRGDRYDDYSDDDRYSPPRRSGRRHRRSARDDYSDEDRDVSYSPPPRYRDSRRETRDVGRRTTQPLYTTTKSGAEGKEGRGRPSPTPEQNNSSNDSDLGDSSDEKGKRKKLRRDTMLATGLASVATIHAAHEVYTSVEKRRKRMQQLKEGKITPEEARKSRLKSNLGDAASVGIALLGIKSAVSEWKEVDEKRKESSNFQRECRERAIKRERRRAKSHDPSSSSRRLTRYPDEIEEDGHRFPYRYYYDDNPYGVRSPSPEPQRISYY</sequence>
<feature type="compositionally biased region" description="Basic and acidic residues" evidence="1">
    <location>
        <begin position="105"/>
        <end position="116"/>
    </location>
</feature>
<feature type="compositionally biased region" description="Low complexity" evidence="1">
    <location>
        <begin position="117"/>
        <end position="126"/>
    </location>
</feature>
<feature type="region of interest" description="Disordered" evidence="1">
    <location>
        <begin position="492"/>
        <end position="521"/>
    </location>
</feature>
<proteinExistence type="predicted"/>
<comment type="caution">
    <text evidence="2">The sequence shown here is derived from an EMBL/GenBank/DDBJ whole genome shotgun (WGS) entry which is preliminary data.</text>
</comment>
<protein>
    <submittedName>
        <fullName evidence="2">Uncharacterized protein</fullName>
    </submittedName>
</protein>
<feature type="region of interest" description="Disordered" evidence="1">
    <location>
        <begin position="252"/>
        <end position="276"/>
    </location>
</feature>
<feature type="region of interest" description="Disordered" evidence="1">
    <location>
        <begin position="36"/>
        <end position="178"/>
    </location>
</feature>
<dbReference type="STRING" id="2070753.A0A3A2ZN13"/>